<evidence type="ECO:0000313" key="3">
    <source>
        <dbReference type="Proteomes" id="UP001162156"/>
    </source>
</evidence>
<feature type="compositionally biased region" description="Basic and acidic residues" evidence="1">
    <location>
        <begin position="86"/>
        <end position="108"/>
    </location>
</feature>
<feature type="region of interest" description="Disordered" evidence="1">
    <location>
        <begin position="71"/>
        <end position="115"/>
    </location>
</feature>
<keyword evidence="3" id="KW-1185">Reference proteome</keyword>
<protein>
    <submittedName>
        <fullName evidence="2">Uncharacterized protein</fullName>
    </submittedName>
</protein>
<evidence type="ECO:0000256" key="1">
    <source>
        <dbReference type="SAM" id="MobiDB-lite"/>
    </source>
</evidence>
<name>A0AAV8ZNT8_9CUCU</name>
<proteinExistence type="predicted"/>
<reference evidence="2" key="1">
    <citation type="journal article" date="2023" name="Insect Mol. Biol.">
        <title>Genome sequencing provides insights into the evolution of gene families encoding plant cell wall-degrading enzymes in longhorned beetles.</title>
        <authorList>
            <person name="Shin N.R."/>
            <person name="Okamura Y."/>
            <person name="Kirsch R."/>
            <person name="Pauchet Y."/>
        </authorList>
    </citation>
    <scope>NUCLEOTIDE SEQUENCE</scope>
    <source>
        <strain evidence="2">RBIC_L_NR</strain>
    </source>
</reference>
<dbReference type="EMBL" id="JANEYF010000916">
    <property type="protein sequence ID" value="KAJ8966937.1"/>
    <property type="molecule type" value="Genomic_DNA"/>
</dbReference>
<accession>A0AAV8ZNT8</accession>
<organism evidence="2 3">
    <name type="scientific">Rhamnusium bicolor</name>
    <dbReference type="NCBI Taxonomy" id="1586634"/>
    <lineage>
        <taxon>Eukaryota</taxon>
        <taxon>Metazoa</taxon>
        <taxon>Ecdysozoa</taxon>
        <taxon>Arthropoda</taxon>
        <taxon>Hexapoda</taxon>
        <taxon>Insecta</taxon>
        <taxon>Pterygota</taxon>
        <taxon>Neoptera</taxon>
        <taxon>Endopterygota</taxon>
        <taxon>Coleoptera</taxon>
        <taxon>Polyphaga</taxon>
        <taxon>Cucujiformia</taxon>
        <taxon>Chrysomeloidea</taxon>
        <taxon>Cerambycidae</taxon>
        <taxon>Lepturinae</taxon>
        <taxon>Rhagiini</taxon>
        <taxon>Rhamnusium</taxon>
    </lineage>
</organism>
<evidence type="ECO:0000313" key="2">
    <source>
        <dbReference type="EMBL" id="KAJ8966937.1"/>
    </source>
</evidence>
<gene>
    <name evidence="2" type="ORF">NQ314_003214</name>
</gene>
<sequence>MEKDLGLGTSEENSSESSIHSQKKAALDDSALERRYRDAWRRNSDVTLNQFQTSQVLDIFGHDSEAEFYRPRGRIEDNNTRTYNTHRPEVRSRYNEPRRKYSPPEERYYPNPSRAIARSSSYHNIVHPRFLKESRFP</sequence>
<comment type="caution">
    <text evidence="2">The sequence shown here is derived from an EMBL/GenBank/DDBJ whole genome shotgun (WGS) entry which is preliminary data.</text>
</comment>
<feature type="region of interest" description="Disordered" evidence="1">
    <location>
        <begin position="1"/>
        <end position="30"/>
    </location>
</feature>
<dbReference type="AlphaFoldDB" id="A0AAV8ZNT8"/>
<dbReference type="Proteomes" id="UP001162156">
    <property type="component" value="Unassembled WGS sequence"/>
</dbReference>